<keyword evidence="4" id="KW-1185">Reference proteome</keyword>
<gene>
    <name evidence="3" type="ORF">ACHAXA_006957</name>
</gene>
<feature type="compositionally biased region" description="Basic and acidic residues" evidence="1">
    <location>
        <begin position="149"/>
        <end position="159"/>
    </location>
</feature>
<dbReference type="PANTHER" id="PTHR20961:SF140">
    <property type="entry name" value="GLYCOSYLTRANSFERASE"/>
    <property type="match status" value="1"/>
</dbReference>
<feature type="compositionally biased region" description="Basic and acidic residues" evidence="1">
    <location>
        <begin position="132"/>
        <end position="141"/>
    </location>
</feature>
<evidence type="ECO:0000313" key="3">
    <source>
        <dbReference type="EMBL" id="KAL3816881.1"/>
    </source>
</evidence>
<keyword evidence="2" id="KW-1133">Transmembrane helix</keyword>
<feature type="transmembrane region" description="Helical" evidence="2">
    <location>
        <begin position="27"/>
        <end position="46"/>
    </location>
</feature>
<protein>
    <recommendedName>
        <fullName evidence="5">Glycosyltransferase</fullName>
    </recommendedName>
</protein>
<name>A0ABD3RXG9_9STRA</name>
<organism evidence="3 4">
    <name type="scientific">Cyclostephanos tholiformis</name>
    <dbReference type="NCBI Taxonomy" id="382380"/>
    <lineage>
        <taxon>Eukaryota</taxon>
        <taxon>Sar</taxon>
        <taxon>Stramenopiles</taxon>
        <taxon>Ochrophyta</taxon>
        <taxon>Bacillariophyta</taxon>
        <taxon>Coscinodiscophyceae</taxon>
        <taxon>Thalassiosirophycidae</taxon>
        <taxon>Stephanodiscales</taxon>
        <taxon>Stephanodiscaceae</taxon>
        <taxon>Cyclostephanos</taxon>
    </lineage>
</organism>
<feature type="region of interest" description="Disordered" evidence="1">
    <location>
        <begin position="117"/>
        <end position="163"/>
    </location>
</feature>
<evidence type="ECO:0008006" key="5">
    <source>
        <dbReference type="Google" id="ProtNLM"/>
    </source>
</evidence>
<evidence type="ECO:0000256" key="1">
    <source>
        <dbReference type="SAM" id="MobiDB-lite"/>
    </source>
</evidence>
<sequence>DRLFETYIAAPAAPEPIVGFKIMTRRLASALVGLIACSASTMLLLLSTSFSTRDDAKWTGGGHDTTPPPHGEDAEYDYITGSGAPYHPIDEFRIIGRYDEWSGGRIGSNDGLNESMVLGGEAGGANKARKGGKADSDDDPRRPKKRPKGEKWHGWDGHFHGTQPPKNEWWRNSNNCFAVDNICHRRKDNEWFYYPRRSGGDPFQPNMELKSAPAKYDGGTNSGERRISIKVSSSSILEPTEISYEEDGNAFVENDSNKTRCQISSRRHVVVQSMFNDMIGEFYSRSLLGLYRIMKEGADANRTNDGILPWEEDIQFYAHIAYGNKIMLDGHKLLLSGMLSNPDSPPPKSFLDLFVPTGVEHDSDDCQCYDKMVFCGYDVYTHHNNVLSKDLEPAVDVEDSYEINASVNRSFKYDPTTKYTLWSSNSIDGGVDMAICGRSNILDGGEYACQEWNGLRSHLGANVLRHYSTLEGDIANKRREYLLKIGFIDKDYSGNTKEFTVIGLTQRTYRRSWINLPDILEKCNAAAFERVICVEVNVEKTSSPFEQLILHRSLDVMIGVHGAQLTQAVLLPPHAHVLELLPWITDYIRGDWVRTTHVVTPLGVIFHNTDLNHLGYSLDRSSVPLCEGVPQDQEESCFLRRRKQFIWDNRDFIVESGIILRYIEKFVLLVRGKERTCNELKDALDDRFVIYNTWCVKPNYWFPGSWEGVKDCIYGSGYPIDHTDSAKKDAYLFDEREACCAAYQLLCQSETHDLQQSPQNTTLSLWHNYHPRTKRAKKRKMKSNILADQSFVQT</sequence>
<reference evidence="3 4" key="1">
    <citation type="submission" date="2024-10" db="EMBL/GenBank/DDBJ databases">
        <title>Updated reference genomes for cyclostephanoid diatoms.</title>
        <authorList>
            <person name="Roberts W.R."/>
            <person name="Alverson A.J."/>
        </authorList>
    </citation>
    <scope>NUCLEOTIDE SEQUENCE [LARGE SCALE GENOMIC DNA]</scope>
    <source>
        <strain evidence="3 4">AJA228-03</strain>
    </source>
</reference>
<evidence type="ECO:0000313" key="4">
    <source>
        <dbReference type="Proteomes" id="UP001530377"/>
    </source>
</evidence>
<dbReference type="EMBL" id="JALLPB020000127">
    <property type="protein sequence ID" value="KAL3816881.1"/>
    <property type="molecule type" value="Genomic_DNA"/>
</dbReference>
<comment type="caution">
    <text evidence="3">The sequence shown here is derived from an EMBL/GenBank/DDBJ whole genome shotgun (WGS) entry which is preliminary data.</text>
</comment>
<dbReference type="PANTHER" id="PTHR20961">
    <property type="entry name" value="GLYCOSYLTRANSFERASE"/>
    <property type="match status" value="1"/>
</dbReference>
<dbReference type="InterPro" id="IPR007657">
    <property type="entry name" value="Glycosyltransferase_61"/>
</dbReference>
<feature type="non-terminal residue" evidence="3">
    <location>
        <position position="1"/>
    </location>
</feature>
<proteinExistence type="predicted"/>
<keyword evidence="2" id="KW-0812">Transmembrane</keyword>
<dbReference type="Proteomes" id="UP001530377">
    <property type="component" value="Unassembled WGS sequence"/>
</dbReference>
<accession>A0ABD3RXG9</accession>
<dbReference type="AlphaFoldDB" id="A0ABD3RXG9"/>
<keyword evidence="2" id="KW-0472">Membrane</keyword>
<evidence type="ECO:0000256" key="2">
    <source>
        <dbReference type="SAM" id="Phobius"/>
    </source>
</evidence>